<accession>A0ABV8LJK2</accession>
<evidence type="ECO:0000256" key="1">
    <source>
        <dbReference type="SAM" id="MobiDB-lite"/>
    </source>
</evidence>
<dbReference type="PANTHER" id="PTHR34817">
    <property type="entry name" value="NUCLEOTIDYLTRANSFERASE"/>
    <property type="match status" value="1"/>
</dbReference>
<dbReference type="RefSeq" id="WP_253757417.1">
    <property type="nucleotide sequence ID" value="NZ_JAMZDZ010000001.1"/>
</dbReference>
<dbReference type="EMBL" id="JBHSAY010000005">
    <property type="protein sequence ID" value="MFC4130688.1"/>
    <property type="molecule type" value="Genomic_DNA"/>
</dbReference>
<proteinExistence type="predicted"/>
<dbReference type="PANTHER" id="PTHR34817:SF2">
    <property type="entry name" value="NUCLEOTIDYLTRANSFERASE"/>
    <property type="match status" value="1"/>
</dbReference>
<reference evidence="3" key="1">
    <citation type="journal article" date="2019" name="Int. J. Syst. Evol. Microbiol.">
        <title>The Global Catalogue of Microorganisms (GCM) 10K type strain sequencing project: providing services to taxonomists for standard genome sequencing and annotation.</title>
        <authorList>
            <consortium name="The Broad Institute Genomics Platform"/>
            <consortium name="The Broad Institute Genome Sequencing Center for Infectious Disease"/>
            <person name="Wu L."/>
            <person name="Ma J."/>
        </authorList>
    </citation>
    <scope>NUCLEOTIDE SEQUENCE [LARGE SCALE GENOMIC DNA]</scope>
    <source>
        <strain evidence="3">CGMCC 4.7289</strain>
    </source>
</reference>
<sequence>MTNDPAPTPPTEPTGGTGPLPAGSTVLLEGVVGSTAYGLAGPHSDVDRLGVFAAPTESFHGLRPPRESIVENEPDRTLHEAGKYCRLALSGNPTAIELLWLPDELYEVRTPLGDELIGLRSAFLSAPRVRDAFLGYAAQQLSRLGSKRRSGNWIDRRAAKHARHMLRLIDQGLALYETGVLPIRLADPERYLDFGTHVDADPGLAGPVLEDARERFAAARTVLPEQPDEAAVEHWLLRVRAHHLNGD</sequence>
<protein>
    <submittedName>
        <fullName evidence="2">DNA polymerase beta superfamily protein</fullName>
    </submittedName>
</protein>
<comment type="caution">
    <text evidence="2">The sequence shown here is derived from an EMBL/GenBank/DDBJ whole genome shotgun (WGS) entry which is preliminary data.</text>
</comment>
<dbReference type="InterPro" id="IPR018775">
    <property type="entry name" value="RlaP"/>
</dbReference>
<feature type="region of interest" description="Disordered" evidence="1">
    <location>
        <begin position="1"/>
        <end position="23"/>
    </location>
</feature>
<feature type="compositionally biased region" description="Pro residues" evidence="1">
    <location>
        <begin position="1"/>
        <end position="12"/>
    </location>
</feature>
<organism evidence="2 3">
    <name type="scientific">Hamadaea flava</name>
    <dbReference type="NCBI Taxonomy" id="1742688"/>
    <lineage>
        <taxon>Bacteria</taxon>
        <taxon>Bacillati</taxon>
        <taxon>Actinomycetota</taxon>
        <taxon>Actinomycetes</taxon>
        <taxon>Micromonosporales</taxon>
        <taxon>Micromonosporaceae</taxon>
        <taxon>Hamadaea</taxon>
    </lineage>
</organism>
<keyword evidence="3" id="KW-1185">Reference proteome</keyword>
<dbReference type="Proteomes" id="UP001595816">
    <property type="component" value="Unassembled WGS sequence"/>
</dbReference>
<gene>
    <name evidence="2" type="ORF">ACFOZ4_08730</name>
</gene>
<dbReference type="Pfam" id="PF10127">
    <property type="entry name" value="RlaP"/>
    <property type="match status" value="1"/>
</dbReference>
<evidence type="ECO:0000313" key="3">
    <source>
        <dbReference type="Proteomes" id="UP001595816"/>
    </source>
</evidence>
<name>A0ABV8LJK2_9ACTN</name>
<evidence type="ECO:0000313" key="2">
    <source>
        <dbReference type="EMBL" id="MFC4130688.1"/>
    </source>
</evidence>